<dbReference type="STRING" id="181874.A0A409Y9K1"/>
<evidence type="ECO:0008006" key="4">
    <source>
        <dbReference type="Google" id="ProtNLM"/>
    </source>
</evidence>
<proteinExistence type="predicted"/>
<dbReference type="EMBL" id="NHTK01001350">
    <property type="protein sequence ID" value="PPQ99637.1"/>
    <property type="molecule type" value="Genomic_DNA"/>
</dbReference>
<comment type="caution">
    <text evidence="2">The sequence shown here is derived from an EMBL/GenBank/DDBJ whole genome shotgun (WGS) entry which is preliminary data.</text>
</comment>
<dbReference type="InParanoid" id="A0A409Y9K1"/>
<dbReference type="AlphaFoldDB" id="A0A409Y9K1"/>
<reference evidence="2 3" key="1">
    <citation type="journal article" date="2018" name="Evol. Lett.">
        <title>Horizontal gene cluster transfer increased hallucinogenic mushroom diversity.</title>
        <authorList>
            <person name="Reynolds H.T."/>
            <person name="Vijayakumar V."/>
            <person name="Gluck-Thaler E."/>
            <person name="Korotkin H.B."/>
            <person name="Matheny P.B."/>
            <person name="Slot J.C."/>
        </authorList>
    </citation>
    <scope>NUCLEOTIDE SEQUENCE [LARGE SCALE GENOMIC DNA]</scope>
    <source>
        <strain evidence="2 3">2629</strain>
    </source>
</reference>
<feature type="compositionally biased region" description="Basic residues" evidence="1">
    <location>
        <begin position="726"/>
        <end position="738"/>
    </location>
</feature>
<evidence type="ECO:0000313" key="3">
    <source>
        <dbReference type="Proteomes" id="UP000284842"/>
    </source>
</evidence>
<name>A0A409Y9K1_9AGAR</name>
<feature type="region of interest" description="Disordered" evidence="1">
    <location>
        <begin position="174"/>
        <end position="206"/>
    </location>
</feature>
<gene>
    <name evidence="2" type="ORF">CVT24_005215</name>
</gene>
<protein>
    <recommendedName>
        <fullName evidence="4">HNH nuclease domain-containing protein</fullName>
    </recommendedName>
</protein>
<dbReference type="OrthoDB" id="3133596at2759"/>
<feature type="region of interest" description="Disordered" evidence="1">
    <location>
        <begin position="719"/>
        <end position="738"/>
    </location>
</feature>
<keyword evidence="3" id="KW-1185">Reference proteome</keyword>
<organism evidence="2 3">
    <name type="scientific">Panaeolus cyanescens</name>
    <dbReference type="NCBI Taxonomy" id="181874"/>
    <lineage>
        <taxon>Eukaryota</taxon>
        <taxon>Fungi</taxon>
        <taxon>Dikarya</taxon>
        <taxon>Basidiomycota</taxon>
        <taxon>Agaricomycotina</taxon>
        <taxon>Agaricomycetes</taxon>
        <taxon>Agaricomycetidae</taxon>
        <taxon>Agaricales</taxon>
        <taxon>Agaricineae</taxon>
        <taxon>Galeropsidaceae</taxon>
        <taxon>Panaeolus</taxon>
    </lineage>
</organism>
<evidence type="ECO:0000313" key="2">
    <source>
        <dbReference type="EMBL" id="PPQ99637.1"/>
    </source>
</evidence>
<sequence length="738" mass="85800">MAVQLAHVYDRELEWNWGLVKGSLNLDTRRNIFFVSKSLYEMYKKYQWSLVPEKGVVRQYFHNFDSRPRNRYDFPDLQLQTFKYRFLPVDDMEDVYINRQSDDNTGTVTVHEYPFAGFPVLTSHIHPTFVMLHLSMALMCAKKDRYKVIVKQYPWLARMRQLHTRWFAAAPREADQEPTYMPPHHTYSPSLSATTDDDELRTPPRRIPTLVPQLSNEEIIAQMDAERLNLSSTCADPRVEVSNYQKPDKKRELCEPNQDQRPNKRRRLLTSTDLKQHDENYSTQDTFQLSILSSTLLTSDKSSAHIPILAETMSRFPVSYDRTQMPDDIRVEDTTTATTAYNRPYDPRNPPPYPPVVNCPKATCKYNNCNHMFGVDLSVGELPSNLAAITGSAIKRAQDADPNLQRCLIENCSTSMAVQLAHVYDREEGASDCEMRALEWSWGLVKGSLNLDTRRNIFFVGESMYEMYKRYQWSLVPEEKVVRRFLYKFNSGPRDRYDFPNLQSRTFKYRFLPVDNMEDMYINRQSDDNTVTVHEYPFAGLPVLTSHIHPTFVMLHLSVALRMQKLHISWFSAPPSEAEQEPTYMPPHHSYSTSIRSNFNHESLRTPPSRIPTLIPQLSAEEVIAQMDAERLNLSRFSTRADPRVQVSSYKKSGKKRELLEPNQVGRANNLKRRRPLTSTDLKRHDENHEAELIEGRIVRLSKWANDCQSTSLVSSSVEAQPSLRRSTRVKKTTKRLY</sequence>
<accession>A0A409Y9K1</accession>
<evidence type="ECO:0000256" key="1">
    <source>
        <dbReference type="SAM" id="MobiDB-lite"/>
    </source>
</evidence>
<feature type="region of interest" description="Disordered" evidence="1">
    <location>
        <begin position="239"/>
        <end position="272"/>
    </location>
</feature>
<dbReference type="Proteomes" id="UP000284842">
    <property type="component" value="Unassembled WGS sequence"/>
</dbReference>